<feature type="binding site" evidence="8">
    <location>
        <begin position="179"/>
        <end position="180"/>
    </location>
    <ligand>
        <name>ATP</name>
        <dbReference type="ChEBI" id="CHEBI:30616"/>
    </ligand>
</feature>
<protein>
    <recommendedName>
        <fullName evidence="8">Glutamate 5-kinase</fullName>
        <ecNumber evidence="8">2.7.2.11</ecNumber>
    </recommendedName>
    <alternativeName>
        <fullName evidence="8">Gamma-glutamyl kinase</fullName>
        <shortName evidence="8">GK</shortName>
    </alternativeName>
</protein>
<dbReference type="NCBIfam" id="TIGR01027">
    <property type="entry name" value="proB"/>
    <property type="match status" value="1"/>
</dbReference>
<dbReference type="InterPro" id="IPR015947">
    <property type="entry name" value="PUA-like_sf"/>
</dbReference>
<dbReference type="InterPro" id="IPR041739">
    <property type="entry name" value="G5K_ProB"/>
</dbReference>
<organism evidence="10 11">
    <name type="scientific">Helicobacter fennelliae</name>
    <dbReference type="NCBI Taxonomy" id="215"/>
    <lineage>
        <taxon>Bacteria</taxon>
        <taxon>Pseudomonadati</taxon>
        <taxon>Campylobacterota</taxon>
        <taxon>Epsilonproteobacteria</taxon>
        <taxon>Campylobacterales</taxon>
        <taxon>Helicobacteraceae</taxon>
        <taxon>Helicobacter</taxon>
    </lineage>
</organism>
<dbReference type="PIRSF" id="PIRSF000729">
    <property type="entry name" value="GK"/>
    <property type="match status" value="1"/>
</dbReference>
<evidence type="ECO:0000313" key="11">
    <source>
        <dbReference type="Proteomes" id="UP000250166"/>
    </source>
</evidence>
<dbReference type="SUPFAM" id="SSF88697">
    <property type="entry name" value="PUA domain-like"/>
    <property type="match status" value="1"/>
</dbReference>
<dbReference type="PRINTS" id="PR00474">
    <property type="entry name" value="GLU5KINASE"/>
</dbReference>
<comment type="similarity">
    <text evidence="8">Belongs to the glutamate 5-kinase family.</text>
</comment>
<keyword evidence="6 8" id="KW-0418">Kinase</keyword>
<dbReference type="HAMAP" id="MF_00456">
    <property type="entry name" value="ProB"/>
    <property type="match status" value="1"/>
</dbReference>
<dbReference type="InterPro" id="IPR005715">
    <property type="entry name" value="Glu_5kinase/COase_Synthase"/>
</dbReference>
<evidence type="ECO:0000256" key="7">
    <source>
        <dbReference type="ARBA" id="ARBA00022840"/>
    </source>
</evidence>
<accession>A0A2X3BC83</accession>
<dbReference type="PANTHER" id="PTHR43654:SF1">
    <property type="entry name" value="ISOPENTENYL PHOSPHATE KINASE"/>
    <property type="match status" value="1"/>
</dbReference>
<keyword evidence="5 8" id="KW-0547">Nucleotide-binding</keyword>
<evidence type="ECO:0000256" key="6">
    <source>
        <dbReference type="ARBA" id="ARBA00022777"/>
    </source>
</evidence>
<dbReference type="InterPro" id="IPR002478">
    <property type="entry name" value="PUA"/>
</dbReference>
<evidence type="ECO:0000256" key="1">
    <source>
        <dbReference type="ARBA" id="ARBA00022490"/>
    </source>
</evidence>
<dbReference type="GO" id="GO:0055129">
    <property type="term" value="P:L-proline biosynthetic process"/>
    <property type="evidence" value="ECO:0007669"/>
    <property type="project" value="UniProtKB-UniRule"/>
</dbReference>
<dbReference type="Pfam" id="PF01472">
    <property type="entry name" value="PUA"/>
    <property type="match status" value="1"/>
</dbReference>
<keyword evidence="7 8" id="KW-0067">ATP-binding</keyword>
<evidence type="ECO:0000313" key="10">
    <source>
        <dbReference type="EMBL" id="SQB99387.1"/>
    </source>
</evidence>
<dbReference type="InterPro" id="IPR019797">
    <property type="entry name" value="Glutamate_5-kinase_CS"/>
</dbReference>
<dbReference type="PROSITE" id="PS00902">
    <property type="entry name" value="GLUTAMATE_5_KINASE"/>
    <property type="match status" value="1"/>
</dbReference>
<dbReference type="EC" id="2.7.2.11" evidence="8"/>
<dbReference type="Gene3D" id="2.30.130.10">
    <property type="entry name" value="PUA domain"/>
    <property type="match status" value="1"/>
</dbReference>
<evidence type="ECO:0000256" key="5">
    <source>
        <dbReference type="ARBA" id="ARBA00022741"/>
    </source>
</evidence>
<reference evidence="10 11" key="1">
    <citation type="submission" date="2018-06" db="EMBL/GenBank/DDBJ databases">
        <authorList>
            <consortium name="Pathogen Informatics"/>
            <person name="Doyle S."/>
        </authorList>
    </citation>
    <scope>NUCLEOTIDE SEQUENCE [LARGE SCALE GENOMIC DNA]</scope>
    <source>
        <strain evidence="10 11">NCTC13102</strain>
    </source>
</reference>
<keyword evidence="3 8" id="KW-0641">Proline biosynthesis</keyword>
<feature type="binding site" evidence="8">
    <location>
        <position position="159"/>
    </location>
    <ligand>
        <name>substrate</name>
    </ligand>
</feature>
<sequence>MTQTRSFAKPIRTLVIKIGSSILAGENGLYSDHINALASQIAKLKAQIPNIVIVSSGAVASGFKLLGFKSRPKDIISKQASAAVGQARLIWTYEQAFSKHNLNVAQILLTKNDLANRKGFLYARSALKKLLELNVIAIINENDTIVIDELKYIETFGDNDNLGAMVAGIVDADLLLILSDVNGLYTANPSEDKNAMLIHEVKYIDEKIMSLAGESVSKVGTGGMKSKLNATKKALSIGCDVAIIKGSEAQNIQRFFAGEQIGTYFSHITHHAPLKKRKFWLQNATIPKGSVIIDDGAKKAILAHKSLLAKGIRGCEGRFAAGDVVLLVDTKNQEIARAKVRYSSNEILKIMGFDSSEISKILGYKFCDEIVHIDDVSLL</sequence>
<evidence type="ECO:0000256" key="3">
    <source>
        <dbReference type="ARBA" id="ARBA00022650"/>
    </source>
</evidence>
<feature type="domain" description="PUA" evidence="9">
    <location>
        <begin position="289"/>
        <end position="371"/>
    </location>
</feature>
<evidence type="ECO:0000259" key="9">
    <source>
        <dbReference type="SMART" id="SM00359"/>
    </source>
</evidence>
<dbReference type="InterPro" id="IPR036974">
    <property type="entry name" value="PUA_sf"/>
</dbReference>
<dbReference type="GO" id="GO:0005524">
    <property type="term" value="F:ATP binding"/>
    <property type="evidence" value="ECO:0007669"/>
    <property type="project" value="UniProtKB-KW"/>
</dbReference>
<dbReference type="PANTHER" id="PTHR43654">
    <property type="entry name" value="GLUTAMATE 5-KINASE"/>
    <property type="match status" value="1"/>
</dbReference>
<keyword evidence="2 8" id="KW-0028">Amino-acid biosynthesis</keyword>
<proteinExistence type="inferred from homology"/>
<evidence type="ECO:0000256" key="2">
    <source>
        <dbReference type="ARBA" id="ARBA00022605"/>
    </source>
</evidence>
<dbReference type="RefSeq" id="WP_023946100.1">
    <property type="nucleotide sequence ID" value="NZ_UAWL01000006.1"/>
</dbReference>
<dbReference type="Proteomes" id="UP000250166">
    <property type="component" value="Unassembled WGS sequence"/>
</dbReference>
<dbReference type="SUPFAM" id="SSF53633">
    <property type="entry name" value="Carbamate kinase-like"/>
    <property type="match status" value="1"/>
</dbReference>
<feature type="binding site" evidence="8">
    <location>
        <position position="143"/>
    </location>
    <ligand>
        <name>substrate</name>
    </ligand>
</feature>
<dbReference type="InterPro" id="IPR036393">
    <property type="entry name" value="AceGlu_kinase-like_sf"/>
</dbReference>
<comment type="function">
    <text evidence="8">Catalyzes the transfer of a phosphate group to glutamate to form L-glutamate 5-phosphate.</text>
</comment>
<dbReference type="PROSITE" id="PS50890">
    <property type="entry name" value="PUA"/>
    <property type="match status" value="1"/>
</dbReference>
<dbReference type="FunFam" id="3.40.1160.10:FF:000018">
    <property type="entry name" value="Glutamate 5-kinase"/>
    <property type="match status" value="1"/>
</dbReference>
<dbReference type="Gene3D" id="3.40.1160.10">
    <property type="entry name" value="Acetylglutamate kinase-like"/>
    <property type="match status" value="1"/>
</dbReference>
<dbReference type="GO" id="GO:0003723">
    <property type="term" value="F:RNA binding"/>
    <property type="evidence" value="ECO:0007669"/>
    <property type="project" value="InterPro"/>
</dbReference>
<keyword evidence="1 8" id="KW-0963">Cytoplasm</keyword>
<dbReference type="EMBL" id="UAWL01000006">
    <property type="protein sequence ID" value="SQB99387.1"/>
    <property type="molecule type" value="Genomic_DNA"/>
</dbReference>
<gene>
    <name evidence="8 10" type="primary">proB</name>
    <name evidence="10" type="ORF">NCTC13102_01724</name>
</gene>
<dbReference type="CDD" id="cd21157">
    <property type="entry name" value="PUA_G5K"/>
    <property type="match status" value="1"/>
</dbReference>
<dbReference type="InterPro" id="IPR001048">
    <property type="entry name" value="Asp/Glu/Uridylate_kinase"/>
</dbReference>
<dbReference type="SMART" id="SM00359">
    <property type="entry name" value="PUA"/>
    <property type="match status" value="1"/>
</dbReference>
<dbReference type="Pfam" id="PF00696">
    <property type="entry name" value="AA_kinase"/>
    <property type="match status" value="1"/>
</dbReference>
<name>A0A2X3BC83_9HELI</name>
<dbReference type="GO" id="GO:0005829">
    <property type="term" value="C:cytosol"/>
    <property type="evidence" value="ECO:0007669"/>
    <property type="project" value="TreeGrafter"/>
</dbReference>
<dbReference type="GO" id="GO:0004349">
    <property type="term" value="F:glutamate 5-kinase activity"/>
    <property type="evidence" value="ECO:0007669"/>
    <property type="project" value="UniProtKB-UniRule"/>
</dbReference>
<feature type="binding site" evidence="8">
    <location>
        <position position="17"/>
    </location>
    <ligand>
        <name>ATP</name>
        <dbReference type="ChEBI" id="CHEBI:30616"/>
    </ligand>
</feature>
<evidence type="ECO:0000256" key="8">
    <source>
        <dbReference type="HAMAP-Rule" id="MF_00456"/>
    </source>
</evidence>
<comment type="pathway">
    <text evidence="8">Amino-acid biosynthesis; L-proline biosynthesis; L-glutamate 5-semialdehyde from L-glutamate: step 1/2.</text>
</comment>
<feature type="binding site" evidence="8">
    <location>
        <begin position="221"/>
        <end position="227"/>
    </location>
    <ligand>
        <name>ATP</name>
        <dbReference type="ChEBI" id="CHEBI:30616"/>
    </ligand>
</feature>
<dbReference type="CDD" id="cd04242">
    <property type="entry name" value="AAK_G5K_ProB"/>
    <property type="match status" value="1"/>
</dbReference>
<dbReference type="UniPathway" id="UPA00098">
    <property type="reaction ID" value="UER00359"/>
</dbReference>
<evidence type="ECO:0000256" key="4">
    <source>
        <dbReference type="ARBA" id="ARBA00022679"/>
    </source>
</evidence>
<comment type="catalytic activity">
    <reaction evidence="8">
        <text>L-glutamate + ATP = L-glutamyl 5-phosphate + ADP</text>
        <dbReference type="Rhea" id="RHEA:14877"/>
        <dbReference type="ChEBI" id="CHEBI:29985"/>
        <dbReference type="ChEBI" id="CHEBI:30616"/>
        <dbReference type="ChEBI" id="CHEBI:58274"/>
        <dbReference type="ChEBI" id="CHEBI:456216"/>
        <dbReference type="EC" id="2.7.2.11"/>
    </reaction>
</comment>
<comment type="subcellular location">
    <subcellularLocation>
        <location evidence="8">Cytoplasm</location>
    </subcellularLocation>
</comment>
<dbReference type="InterPro" id="IPR011529">
    <property type="entry name" value="Glu_5kinase"/>
</dbReference>
<dbReference type="InterPro" id="IPR001057">
    <property type="entry name" value="Glu/AcGlu_kinase"/>
</dbReference>
<keyword evidence="4 8" id="KW-0808">Transferase</keyword>
<feature type="binding site" evidence="8">
    <location>
        <position position="56"/>
    </location>
    <ligand>
        <name>substrate</name>
    </ligand>
</feature>
<dbReference type="AlphaFoldDB" id="A0A2X3BC83"/>